<evidence type="ECO:0008006" key="4">
    <source>
        <dbReference type="Google" id="ProtNLM"/>
    </source>
</evidence>
<protein>
    <recommendedName>
        <fullName evidence="4">DUF2993 domain-containing protein</fullName>
    </recommendedName>
</protein>
<name>A0ABS4TFU5_9PSEU</name>
<evidence type="ECO:0000313" key="3">
    <source>
        <dbReference type="Proteomes" id="UP001519332"/>
    </source>
</evidence>
<feature type="region of interest" description="Disordered" evidence="1">
    <location>
        <begin position="68"/>
        <end position="87"/>
    </location>
</feature>
<keyword evidence="3" id="KW-1185">Reference proteome</keyword>
<comment type="caution">
    <text evidence="2">The sequence shown here is derived from an EMBL/GenBank/DDBJ whole genome shotgun (WGS) entry which is preliminary data.</text>
</comment>
<organism evidence="2 3">
    <name type="scientific">Kibdelosporangium banguiense</name>
    <dbReference type="NCBI Taxonomy" id="1365924"/>
    <lineage>
        <taxon>Bacteria</taxon>
        <taxon>Bacillati</taxon>
        <taxon>Actinomycetota</taxon>
        <taxon>Actinomycetes</taxon>
        <taxon>Pseudonocardiales</taxon>
        <taxon>Pseudonocardiaceae</taxon>
        <taxon>Kibdelosporangium</taxon>
    </lineage>
</organism>
<gene>
    <name evidence="2" type="ORF">JOF56_003683</name>
</gene>
<dbReference type="RefSeq" id="WP_209639477.1">
    <property type="nucleotide sequence ID" value="NZ_JAGINW010000001.1"/>
</dbReference>
<sequence length="87" mass="9222">MSVLSFLGPVGLVLLAIVAALWVSAIVNSVLDRSAAADKNVKVVVRLLPWPRVEMDITCKDIEGEVRGEGRALEPEGGEPSAADPKQ</sequence>
<accession>A0ABS4TFU5</accession>
<dbReference type="Proteomes" id="UP001519332">
    <property type="component" value="Unassembled WGS sequence"/>
</dbReference>
<evidence type="ECO:0000256" key="1">
    <source>
        <dbReference type="SAM" id="MobiDB-lite"/>
    </source>
</evidence>
<proteinExistence type="predicted"/>
<dbReference type="EMBL" id="JAGINW010000001">
    <property type="protein sequence ID" value="MBP2323298.1"/>
    <property type="molecule type" value="Genomic_DNA"/>
</dbReference>
<reference evidence="2 3" key="1">
    <citation type="submission" date="2021-03" db="EMBL/GenBank/DDBJ databases">
        <title>Sequencing the genomes of 1000 actinobacteria strains.</title>
        <authorList>
            <person name="Klenk H.-P."/>
        </authorList>
    </citation>
    <scope>NUCLEOTIDE SEQUENCE [LARGE SCALE GENOMIC DNA]</scope>
    <source>
        <strain evidence="2 3">DSM 46670</strain>
    </source>
</reference>
<evidence type="ECO:0000313" key="2">
    <source>
        <dbReference type="EMBL" id="MBP2323298.1"/>
    </source>
</evidence>